<dbReference type="RefSeq" id="WP_150355104.1">
    <property type="nucleotide sequence ID" value="NZ_RZNZ01000005.1"/>
</dbReference>
<proteinExistence type="predicted"/>
<dbReference type="EMBL" id="RZNZ01000005">
    <property type="protein sequence ID" value="KAA8821180.1"/>
    <property type="molecule type" value="Genomic_DNA"/>
</dbReference>
<evidence type="ECO:0000259" key="1">
    <source>
        <dbReference type="Pfam" id="PF18885"/>
    </source>
</evidence>
<feature type="domain" description="DUF5648" evidence="1">
    <location>
        <begin position="5"/>
        <end position="78"/>
    </location>
</feature>
<protein>
    <recommendedName>
        <fullName evidence="1">DUF5648 domain-containing protein</fullName>
    </recommendedName>
</protein>
<gene>
    <name evidence="2" type="ORF">EM848_11665</name>
    <name evidence="3" type="ORF">EMO90_05200</name>
</gene>
<dbReference type="Proteomes" id="UP000345527">
    <property type="component" value="Unassembled WGS sequence"/>
</dbReference>
<sequence>MTTRTNRLFTTDGAERNKAVNDGRIGGIQFQTAASLADGAKPVRRLYNLWNGGHLFTTDRQEADRLAGLSRNVEESGFNGYANRQ</sequence>
<organism evidence="2 4">
    <name type="scientific">Bifidobacterium vespertilionis</name>
    <dbReference type="NCBI Taxonomy" id="2562524"/>
    <lineage>
        <taxon>Bacteria</taxon>
        <taxon>Bacillati</taxon>
        <taxon>Actinomycetota</taxon>
        <taxon>Actinomycetes</taxon>
        <taxon>Bifidobacteriales</taxon>
        <taxon>Bifidobacteriaceae</taxon>
        <taxon>Bifidobacterium</taxon>
    </lineage>
</organism>
<keyword evidence="5" id="KW-1185">Reference proteome</keyword>
<dbReference type="EMBL" id="RZOA01000038">
    <property type="protein sequence ID" value="KAA8821016.1"/>
    <property type="molecule type" value="Genomic_DNA"/>
</dbReference>
<evidence type="ECO:0000313" key="4">
    <source>
        <dbReference type="Proteomes" id="UP000345527"/>
    </source>
</evidence>
<comment type="caution">
    <text evidence="2">The sequence shown here is derived from an EMBL/GenBank/DDBJ whole genome shotgun (WGS) entry which is preliminary data.</text>
</comment>
<dbReference type="Pfam" id="PF18885">
    <property type="entry name" value="DUF5648"/>
    <property type="match status" value="1"/>
</dbReference>
<name>A0A5J5DWW9_9BIFI</name>
<evidence type="ECO:0000313" key="3">
    <source>
        <dbReference type="EMBL" id="KAA8821180.1"/>
    </source>
</evidence>
<reference evidence="4 5" key="1">
    <citation type="journal article" date="2019" name="Syst. Appl. Microbiol.">
        <title>Characterization of Bifidobacterium species in feaces of the Egyptian fruit bat: Description of B. vespertilionis sp. nov. and B. rousetti sp. nov.</title>
        <authorList>
            <person name="Modesto M."/>
            <person name="Satti M."/>
            <person name="Watanabe K."/>
            <person name="Puglisi E."/>
            <person name="Morelli L."/>
            <person name="Huang C.-H."/>
            <person name="Liou J.-S."/>
            <person name="Miyashita M."/>
            <person name="Tamura T."/>
            <person name="Saito S."/>
            <person name="Mori K."/>
            <person name="Huang L."/>
            <person name="Sciavilla P."/>
            <person name="Sandri C."/>
            <person name="Spiezio C."/>
            <person name="Vitali F."/>
            <person name="Cavalieri D."/>
            <person name="Perpetuini G."/>
            <person name="Tofalo R."/>
            <person name="Bonetti A."/>
            <person name="Arita M."/>
            <person name="Mattarelli P."/>
        </authorList>
    </citation>
    <scope>NUCLEOTIDE SEQUENCE [LARGE SCALE GENOMIC DNA]</scope>
    <source>
        <strain evidence="3 5">RST16</strain>
        <strain evidence="2 4">RST8</strain>
    </source>
</reference>
<accession>A0A5J5DWW9</accession>
<dbReference type="AlphaFoldDB" id="A0A5J5DWW9"/>
<evidence type="ECO:0000313" key="5">
    <source>
        <dbReference type="Proteomes" id="UP000374630"/>
    </source>
</evidence>
<dbReference type="OrthoDB" id="3240612at2"/>
<dbReference type="InterPro" id="IPR043708">
    <property type="entry name" value="DUF5648"/>
</dbReference>
<dbReference type="Proteomes" id="UP000374630">
    <property type="component" value="Unassembled WGS sequence"/>
</dbReference>
<evidence type="ECO:0000313" key="2">
    <source>
        <dbReference type="EMBL" id="KAA8821016.1"/>
    </source>
</evidence>